<accession>A0A0L0G1B9</accession>
<feature type="domain" description="XRRM" evidence="9">
    <location>
        <begin position="228"/>
        <end position="354"/>
    </location>
</feature>
<dbReference type="GO" id="GO:0003723">
    <property type="term" value="F:RNA binding"/>
    <property type="evidence" value="ECO:0007669"/>
    <property type="project" value="UniProtKB-UniRule"/>
</dbReference>
<keyword evidence="3" id="KW-0539">Nucleus</keyword>
<dbReference type="PROSITE" id="PS50102">
    <property type="entry name" value="RRM"/>
    <property type="match status" value="1"/>
</dbReference>
<evidence type="ECO:0000256" key="5">
    <source>
        <dbReference type="SAM" id="Coils"/>
    </source>
</evidence>
<protein>
    <recommendedName>
        <fullName evidence="12">HTH La-type RNA-binding domain-containing protein</fullName>
    </recommendedName>
</protein>
<comment type="subcellular location">
    <subcellularLocation>
        <location evidence="1">Nucleus</location>
    </subcellularLocation>
</comment>
<dbReference type="SMART" id="SM00715">
    <property type="entry name" value="LA"/>
    <property type="match status" value="1"/>
</dbReference>
<feature type="compositionally biased region" description="Acidic residues" evidence="6">
    <location>
        <begin position="376"/>
        <end position="385"/>
    </location>
</feature>
<feature type="region of interest" description="Disordered" evidence="6">
    <location>
        <begin position="316"/>
        <end position="423"/>
    </location>
</feature>
<dbReference type="Gene3D" id="3.30.70.330">
    <property type="match status" value="2"/>
</dbReference>
<dbReference type="InterPro" id="IPR002344">
    <property type="entry name" value="Lupus_La"/>
</dbReference>
<dbReference type="Pfam" id="PF08777">
    <property type="entry name" value="RRM_3"/>
    <property type="match status" value="1"/>
</dbReference>
<evidence type="ECO:0000256" key="4">
    <source>
        <dbReference type="PROSITE-ProRule" id="PRU00332"/>
    </source>
</evidence>
<reference evidence="10 11" key="1">
    <citation type="submission" date="2011-02" db="EMBL/GenBank/DDBJ databases">
        <title>The Genome Sequence of Sphaeroforma arctica JP610.</title>
        <authorList>
            <consortium name="The Broad Institute Genome Sequencing Platform"/>
            <person name="Russ C."/>
            <person name="Cuomo C."/>
            <person name="Young S.K."/>
            <person name="Zeng Q."/>
            <person name="Gargeya S."/>
            <person name="Alvarado L."/>
            <person name="Berlin A."/>
            <person name="Chapman S.B."/>
            <person name="Chen Z."/>
            <person name="Freedman E."/>
            <person name="Gellesch M."/>
            <person name="Goldberg J."/>
            <person name="Griggs A."/>
            <person name="Gujja S."/>
            <person name="Heilman E."/>
            <person name="Heiman D."/>
            <person name="Howarth C."/>
            <person name="Mehta T."/>
            <person name="Neiman D."/>
            <person name="Pearson M."/>
            <person name="Roberts A."/>
            <person name="Saif S."/>
            <person name="Shea T."/>
            <person name="Shenoy N."/>
            <person name="Sisk P."/>
            <person name="Stolte C."/>
            <person name="Sykes S."/>
            <person name="White J."/>
            <person name="Yandava C."/>
            <person name="Burger G."/>
            <person name="Gray M.W."/>
            <person name="Holland P.W.H."/>
            <person name="King N."/>
            <person name="Lang F.B.F."/>
            <person name="Roger A.J."/>
            <person name="Ruiz-Trillo I."/>
            <person name="Haas B."/>
            <person name="Nusbaum C."/>
            <person name="Birren B."/>
        </authorList>
    </citation>
    <scope>NUCLEOTIDE SEQUENCE [LARGE SCALE GENOMIC DNA]</scope>
    <source>
        <strain evidence="10 11">JP610</strain>
    </source>
</reference>
<evidence type="ECO:0000256" key="1">
    <source>
        <dbReference type="ARBA" id="ARBA00004123"/>
    </source>
</evidence>
<dbReference type="PANTHER" id="PTHR22792">
    <property type="entry name" value="LUPUS LA PROTEIN-RELATED"/>
    <property type="match status" value="1"/>
</dbReference>
<evidence type="ECO:0000256" key="2">
    <source>
        <dbReference type="ARBA" id="ARBA00022884"/>
    </source>
</evidence>
<organism evidence="10 11">
    <name type="scientific">Sphaeroforma arctica JP610</name>
    <dbReference type="NCBI Taxonomy" id="667725"/>
    <lineage>
        <taxon>Eukaryota</taxon>
        <taxon>Ichthyosporea</taxon>
        <taxon>Ichthyophonida</taxon>
        <taxon>Sphaeroforma</taxon>
    </lineage>
</organism>
<keyword evidence="11" id="KW-1185">Reference proteome</keyword>
<gene>
    <name evidence="10" type="ORF">SARC_05106</name>
</gene>
<dbReference type="PROSITE" id="PS51939">
    <property type="entry name" value="XRRM"/>
    <property type="match status" value="1"/>
</dbReference>
<evidence type="ECO:0000313" key="11">
    <source>
        <dbReference type="Proteomes" id="UP000054560"/>
    </source>
</evidence>
<dbReference type="SUPFAM" id="SSF54928">
    <property type="entry name" value="RNA-binding domain, RBD"/>
    <property type="match status" value="1"/>
</dbReference>
<dbReference type="GO" id="GO:1990904">
    <property type="term" value="C:ribonucleoprotein complex"/>
    <property type="evidence" value="ECO:0007669"/>
    <property type="project" value="UniProtKB-UniRule"/>
</dbReference>
<evidence type="ECO:0008006" key="12">
    <source>
        <dbReference type="Google" id="ProtNLM"/>
    </source>
</evidence>
<dbReference type="RefSeq" id="XP_014156511.1">
    <property type="nucleotide sequence ID" value="XM_014301036.1"/>
</dbReference>
<dbReference type="eggNOG" id="KOG4213">
    <property type="taxonomic scope" value="Eukaryota"/>
</dbReference>
<dbReference type="InterPro" id="IPR035979">
    <property type="entry name" value="RBD_domain_sf"/>
</dbReference>
<dbReference type="Gene3D" id="1.10.10.10">
    <property type="entry name" value="Winged helix-like DNA-binding domain superfamily/Winged helix DNA-binding domain"/>
    <property type="match status" value="1"/>
</dbReference>
<dbReference type="InterPro" id="IPR000504">
    <property type="entry name" value="RRM_dom"/>
</dbReference>
<proteinExistence type="predicted"/>
<feature type="coiled-coil region" evidence="5">
    <location>
        <begin position="53"/>
        <end position="80"/>
    </location>
</feature>
<name>A0A0L0G1B9_9EUKA</name>
<sequence length="423" mass="47441">MTLSEKSTKAICKQVEYYFSDSNISKDKFLLAKVKENAEGWVDLSVLATFNRLMKFAKNVEEIAEALKSANKDLIVLNEEGTKVKRVQPVPTSYDPRSRTMYAKGFPTDFSIDQYLAYWGPKGDMQKVTTRRDYETNKQKDSCTVEWASEKELERVVAEKHTIEIDGEEKEIEVKTWKDYSTVKTAEFAEKKRLALEAGLPDPTEKKHNKRDGAQSSEKKEPELQWSVEVPGSLVEVKGLPSDFSFLKIKAAINATETFRCAHVSREAEADEAVIRFDKGQAEEFVKALADKSFQFTENDSEHTITARALEGAEEAARWKHRAEMAQNRQQNGNRGGNRGGKRGGRGGRGGRNDRRNNDRNNERDNDDSKRAREETQEESAAVEDGESKKVKVESEPKAIASADTPAASQSEIKAESAPATAV</sequence>
<keyword evidence="5" id="KW-0175">Coiled coil</keyword>
<evidence type="ECO:0000256" key="3">
    <source>
        <dbReference type="ARBA" id="ARBA00023242"/>
    </source>
</evidence>
<feature type="compositionally biased region" description="Basic and acidic residues" evidence="6">
    <location>
        <begin position="351"/>
        <end position="375"/>
    </location>
</feature>
<feature type="domain" description="RRM" evidence="7">
    <location>
        <begin position="99"/>
        <end position="179"/>
    </location>
</feature>
<dbReference type="InterPro" id="IPR012677">
    <property type="entry name" value="Nucleotide-bd_a/b_plait_sf"/>
</dbReference>
<evidence type="ECO:0000259" key="7">
    <source>
        <dbReference type="PROSITE" id="PS50102"/>
    </source>
</evidence>
<dbReference type="PROSITE" id="PS50961">
    <property type="entry name" value="HTH_LA"/>
    <property type="match status" value="1"/>
</dbReference>
<evidence type="ECO:0000256" key="6">
    <source>
        <dbReference type="SAM" id="MobiDB-lite"/>
    </source>
</evidence>
<dbReference type="AlphaFoldDB" id="A0A0L0G1B9"/>
<dbReference type="InterPro" id="IPR045180">
    <property type="entry name" value="La_dom_prot"/>
</dbReference>
<dbReference type="GO" id="GO:0005634">
    <property type="term" value="C:nucleus"/>
    <property type="evidence" value="ECO:0007669"/>
    <property type="project" value="UniProtKB-SubCell"/>
</dbReference>
<dbReference type="GO" id="GO:0006396">
    <property type="term" value="P:RNA processing"/>
    <property type="evidence" value="ECO:0007669"/>
    <property type="project" value="InterPro"/>
</dbReference>
<dbReference type="OrthoDB" id="439993at2759"/>
<feature type="compositionally biased region" description="Basic and acidic residues" evidence="6">
    <location>
        <begin position="386"/>
        <end position="397"/>
    </location>
</feature>
<dbReference type="PRINTS" id="PR00302">
    <property type="entry name" value="LUPUSLA"/>
</dbReference>
<dbReference type="GeneID" id="25905610"/>
<dbReference type="Proteomes" id="UP000054560">
    <property type="component" value="Unassembled WGS sequence"/>
</dbReference>
<evidence type="ECO:0000259" key="9">
    <source>
        <dbReference type="PROSITE" id="PS51939"/>
    </source>
</evidence>
<feature type="region of interest" description="Disordered" evidence="6">
    <location>
        <begin position="195"/>
        <end position="225"/>
    </location>
</feature>
<feature type="domain" description="HTH La-type RNA-binding" evidence="8">
    <location>
        <begin position="1"/>
        <end position="94"/>
    </location>
</feature>
<dbReference type="InterPro" id="IPR036388">
    <property type="entry name" value="WH-like_DNA-bd_sf"/>
</dbReference>
<evidence type="ECO:0000259" key="8">
    <source>
        <dbReference type="PROSITE" id="PS50961"/>
    </source>
</evidence>
<feature type="compositionally biased region" description="Basic and acidic residues" evidence="6">
    <location>
        <begin position="203"/>
        <end position="223"/>
    </location>
</feature>
<dbReference type="InterPro" id="IPR006630">
    <property type="entry name" value="La_HTH"/>
</dbReference>
<dbReference type="EMBL" id="KQ241910">
    <property type="protein sequence ID" value="KNC82609.1"/>
    <property type="molecule type" value="Genomic_DNA"/>
</dbReference>
<dbReference type="STRING" id="667725.A0A0L0G1B9"/>
<dbReference type="SUPFAM" id="SSF46785">
    <property type="entry name" value="Winged helix' DNA-binding domain"/>
    <property type="match status" value="1"/>
</dbReference>
<dbReference type="Pfam" id="PF05383">
    <property type="entry name" value="La"/>
    <property type="match status" value="1"/>
</dbReference>
<dbReference type="InterPro" id="IPR014886">
    <property type="entry name" value="La_xRRM"/>
</dbReference>
<evidence type="ECO:0000313" key="10">
    <source>
        <dbReference type="EMBL" id="KNC82609.1"/>
    </source>
</evidence>
<keyword evidence="2 4" id="KW-0694">RNA-binding</keyword>
<dbReference type="InterPro" id="IPR036390">
    <property type="entry name" value="WH_DNA-bd_sf"/>
</dbReference>